<sequence length="220" mass="22188">MQTFDTPSPVTTVVDVPAGRLRFIATERTDVCVDIRPVDATKARDVKAAERTTAAFAAGTLTIGTTETSAAFGPSGSVEVTIQLPAGSSVRATGSAELRGAGSLGDVVVEGSVGPIALDEAESVRLSALDGAIAVGRLTGPAEISTARGDIRIAEARRGDVVVITQLGDVSVGVPAGTTAVLDAGTPHGRISNALRNTDGSATVRIRTTTASGDIDAHTL</sequence>
<name>A0A7W4UYI7_LEIAQ</name>
<protein>
    <recommendedName>
        <fullName evidence="1">DUF4097 domain-containing protein</fullName>
    </recommendedName>
</protein>
<comment type="caution">
    <text evidence="2">The sequence shown here is derived from an EMBL/GenBank/DDBJ whole genome shotgun (WGS) entry which is preliminary data.</text>
</comment>
<dbReference type="EMBL" id="JACHVP010000003">
    <property type="protein sequence ID" value="MBB2968327.1"/>
    <property type="molecule type" value="Genomic_DNA"/>
</dbReference>
<proteinExistence type="predicted"/>
<dbReference type="AlphaFoldDB" id="A0A7W4UYI7"/>
<organism evidence="2 3">
    <name type="scientific">Leifsonia aquatica</name>
    <name type="common">Corynebacterium aquaticum</name>
    <dbReference type="NCBI Taxonomy" id="144185"/>
    <lineage>
        <taxon>Bacteria</taxon>
        <taxon>Bacillati</taxon>
        <taxon>Actinomycetota</taxon>
        <taxon>Actinomycetes</taxon>
        <taxon>Micrococcales</taxon>
        <taxon>Microbacteriaceae</taxon>
        <taxon>Leifsonia</taxon>
    </lineage>
</organism>
<keyword evidence="3" id="KW-1185">Reference proteome</keyword>
<dbReference type="Pfam" id="PF13349">
    <property type="entry name" value="DUF4097"/>
    <property type="match status" value="1"/>
</dbReference>
<evidence type="ECO:0000313" key="3">
    <source>
        <dbReference type="Proteomes" id="UP000538196"/>
    </source>
</evidence>
<dbReference type="Proteomes" id="UP000538196">
    <property type="component" value="Unassembled WGS sequence"/>
</dbReference>
<reference evidence="2 3" key="1">
    <citation type="submission" date="2020-08" db="EMBL/GenBank/DDBJ databases">
        <title>Sequencing the genomes of 1000 actinobacteria strains.</title>
        <authorList>
            <person name="Klenk H.-P."/>
        </authorList>
    </citation>
    <scope>NUCLEOTIDE SEQUENCE [LARGE SCALE GENOMIC DNA]</scope>
    <source>
        <strain evidence="2 3">DSM 20146</strain>
    </source>
</reference>
<feature type="domain" description="DUF4097" evidence="1">
    <location>
        <begin position="56"/>
        <end position="217"/>
    </location>
</feature>
<accession>A0A7W4UYI7</accession>
<evidence type="ECO:0000313" key="2">
    <source>
        <dbReference type="EMBL" id="MBB2968327.1"/>
    </source>
</evidence>
<dbReference type="InterPro" id="IPR025164">
    <property type="entry name" value="Toastrack_DUF4097"/>
</dbReference>
<evidence type="ECO:0000259" key="1">
    <source>
        <dbReference type="Pfam" id="PF13349"/>
    </source>
</evidence>
<gene>
    <name evidence="2" type="ORF">FHX33_003097</name>
</gene>
<dbReference type="RefSeq" id="WP_021763257.1">
    <property type="nucleotide sequence ID" value="NZ_JACHVP010000003.1"/>
</dbReference>